<reference evidence="1 2" key="1">
    <citation type="submission" date="2017-03" db="EMBL/GenBank/DDBJ databases">
        <title>Isolation of Levoglucosan Utilizing Bacteria.</title>
        <authorList>
            <person name="Arya A.S."/>
        </authorList>
    </citation>
    <scope>NUCLEOTIDE SEQUENCE [LARGE SCALE GENOMIC DNA]</scope>
    <source>
        <strain evidence="1 2">MEC069</strain>
    </source>
</reference>
<dbReference type="EMBL" id="MYFO01000003">
    <property type="protein sequence ID" value="TFE90975.1"/>
    <property type="molecule type" value="Genomic_DNA"/>
</dbReference>
<accession>A0A4Y8Q8S2</accession>
<dbReference type="AlphaFoldDB" id="A0A4Y8Q8S2"/>
<sequence>MEPLNHGERADEQIGCASVQEIDKEARFPECDAERKMADEKRNVGQTIDSRVMFGCTPTRRAAVQGRPALPVRLFFARYRCQERNWPGRWGMFVKHMFMAEAR</sequence>
<protein>
    <submittedName>
        <fullName evidence="1">Uncharacterized protein</fullName>
    </submittedName>
</protein>
<keyword evidence="2" id="KW-1185">Reference proteome</keyword>
<dbReference type="Proteomes" id="UP000298246">
    <property type="component" value="Unassembled WGS sequence"/>
</dbReference>
<proteinExistence type="predicted"/>
<comment type="caution">
    <text evidence="1">The sequence shown here is derived from an EMBL/GenBank/DDBJ whole genome shotgun (WGS) entry which is preliminary data.</text>
</comment>
<evidence type="ECO:0000313" key="1">
    <source>
        <dbReference type="EMBL" id="TFE90975.1"/>
    </source>
</evidence>
<evidence type="ECO:0000313" key="2">
    <source>
        <dbReference type="Proteomes" id="UP000298246"/>
    </source>
</evidence>
<organism evidence="1 2">
    <name type="scientific">Paenibacillus athensensis</name>
    <dbReference type="NCBI Taxonomy" id="1967502"/>
    <lineage>
        <taxon>Bacteria</taxon>
        <taxon>Bacillati</taxon>
        <taxon>Bacillota</taxon>
        <taxon>Bacilli</taxon>
        <taxon>Bacillales</taxon>
        <taxon>Paenibacillaceae</taxon>
        <taxon>Paenibacillus</taxon>
    </lineage>
</organism>
<gene>
    <name evidence="1" type="ORF">B5M42_03895</name>
</gene>
<name>A0A4Y8Q8S2_9BACL</name>